<dbReference type="InterPro" id="IPR025519">
    <property type="entry name" value="DUF4407"/>
</dbReference>
<organism evidence="2 3">
    <name type="scientific">Flavihumibacter petaseus NBRC 106054</name>
    <dbReference type="NCBI Taxonomy" id="1220578"/>
    <lineage>
        <taxon>Bacteria</taxon>
        <taxon>Pseudomonadati</taxon>
        <taxon>Bacteroidota</taxon>
        <taxon>Chitinophagia</taxon>
        <taxon>Chitinophagales</taxon>
        <taxon>Chitinophagaceae</taxon>
        <taxon>Flavihumibacter</taxon>
    </lineage>
</organism>
<dbReference type="RefSeq" id="WP_046369751.1">
    <property type="nucleotide sequence ID" value="NZ_BBWV01000002.1"/>
</dbReference>
<name>A0A0E9N2S7_9BACT</name>
<protein>
    <recommendedName>
        <fullName evidence="4">DUF4407 domain-containing protein</fullName>
    </recommendedName>
</protein>
<dbReference type="STRING" id="1220578.FPE01S_02_10520"/>
<gene>
    <name evidence="2" type="ORF">FPE01S_02_10520</name>
</gene>
<dbReference type="AlphaFoldDB" id="A0A0E9N2S7"/>
<keyword evidence="1" id="KW-0812">Transmembrane</keyword>
<keyword evidence="3" id="KW-1185">Reference proteome</keyword>
<feature type="transmembrane region" description="Helical" evidence="1">
    <location>
        <begin position="70"/>
        <end position="87"/>
    </location>
</feature>
<feature type="transmembrane region" description="Helical" evidence="1">
    <location>
        <begin position="108"/>
        <end position="127"/>
    </location>
</feature>
<evidence type="ECO:0000313" key="3">
    <source>
        <dbReference type="Proteomes" id="UP000033121"/>
    </source>
</evidence>
<evidence type="ECO:0000313" key="2">
    <source>
        <dbReference type="EMBL" id="GAO43946.1"/>
    </source>
</evidence>
<keyword evidence="1" id="KW-0472">Membrane</keyword>
<dbReference type="EMBL" id="BBWV01000002">
    <property type="protein sequence ID" value="GAO43946.1"/>
    <property type="molecule type" value="Genomic_DNA"/>
</dbReference>
<proteinExistence type="predicted"/>
<keyword evidence="1" id="KW-1133">Transmembrane helix</keyword>
<evidence type="ECO:0000256" key="1">
    <source>
        <dbReference type="SAM" id="Phobius"/>
    </source>
</evidence>
<dbReference type="Proteomes" id="UP000033121">
    <property type="component" value="Unassembled WGS sequence"/>
</dbReference>
<accession>A0A0E9N2S7</accession>
<dbReference type="Pfam" id="PF14362">
    <property type="entry name" value="DUF4407"/>
    <property type="match status" value="1"/>
</dbReference>
<sequence>MAIMGYDAFTGRDGNASPFLWWCAGAHAPTLQEFPTEQNKYSTLGGVLLATFVLAALSSGYAFFTIFGNVWWAIGFALLWGAIIFNFDRFMVATIRKYGVSPARQWRVTFPRIVLAVLIGITIARPLELKLFEKEINVKVSANLNRKMASFDRQQDSLFAANTHAVQAERDQLATERRAMSDTLLRLQQSYIQEADGTGGTGQRGADRITRLKQDAYAQTAAGYADRFQRIDSLMKKHDRYLLIAGDSLAQTKMAFAQTAKESIGFLERNKALSDLSKEEDAVFWANFFVSLLIILLETAPIIAKMLLPVGPYDIAIAKKELLPMGQMQQELEKAQENLRPPAGMSAV</sequence>
<dbReference type="OrthoDB" id="594406at2"/>
<feature type="transmembrane region" description="Helical" evidence="1">
    <location>
        <begin position="41"/>
        <end position="64"/>
    </location>
</feature>
<reference evidence="2 3" key="1">
    <citation type="submission" date="2015-04" db="EMBL/GenBank/DDBJ databases">
        <title>Whole genome shotgun sequence of Flavihumibacter petaseus NBRC 106054.</title>
        <authorList>
            <person name="Miyazawa S."/>
            <person name="Hosoyama A."/>
            <person name="Hashimoto M."/>
            <person name="Noguchi M."/>
            <person name="Tsuchikane K."/>
            <person name="Ohji S."/>
            <person name="Yamazoe A."/>
            <person name="Ichikawa N."/>
            <person name="Kimura A."/>
            <person name="Fujita N."/>
        </authorList>
    </citation>
    <scope>NUCLEOTIDE SEQUENCE [LARGE SCALE GENOMIC DNA]</scope>
    <source>
        <strain evidence="2 3">NBRC 106054</strain>
    </source>
</reference>
<comment type="caution">
    <text evidence="2">The sequence shown here is derived from an EMBL/GenBank/DDBJ whole genome shotgun (WGS) entry which is preliminary data.</text>
</comment>
<evidence type="ECO:0008006" key="4">
    <source>
        <dbReference type="Google" id="ProtNLM"/>
    </source>
</evidence>